<proteinExistence type="inferred from homology"/>
<dbReference type="PANTHER" id="PTHR30511">
    <property type="entry name" value="ALANINE RACEMASE"/>
    <property type="match status" value="1"/>
</dbReference>
<dbReference type="InterPro" id="IPR001608">
    <property type="entry name" value="Ala_racemase_N"/>
</dbReference>
<dbReference type="GO" id="GO:0005829">
    <property type="term" value="C:cytosol"/>
    <property type="evidence" value="ECO:0007669"/>
    <property type="project" value="TreeGrafter"/>
</dbReference>
<dbReference type="Pfam" id="PF01168">
    <property type="entry name" value="Ala_racemase_N"/>
    <property type="match status" value="1"/>
</dbReference>
<comment type="function">
    <text evidence="5">Catalyzes the interconversion of L-alanine and D-alanine. May also act on other amino acids.</text>
</comment>
<comment type="similarity">
    <text evidence="5">Belongs to the alanine racemase family.</text>
</comment>
<dbReference type="GO" id="GO:0008784">
    <property type="term" value="F:alanine racemase activity"/>
    <property type="evidence" value="ECO:0007669"/>
    <property type="project" value="UniProtKB-UniRule"/>
</dbReference>
<evidence type="ECO:0000256" key="6">
    <source>
        <dbReference type="PIRSR" id="PIRSR600821-50"/>
    </source>
</evidence>
<dbReference type="InterPro" id="IPR009006">
    <property type="entry name" value="Ala_racemase/Decarboxylase_C"/>
</dbReference>
<reference evidence="9" key="1">
    <citation type="journal article" date="2018" name="Int. J. Syst. Evol. Microbiol.">
        <title>Neptunicella marina gen. nov., sp. nov., isolated from surface seawater.</title>
        <authorList>
            <person name="Liu X."/>
            <person name="Lai Q."/>
            <person name="Du Y."/>
            <person name="Zhang X."/>
            <person name="Liu Z."/>
            <person name="Sun F."/>
            <person name="Shao Z."/>
        </authorList>
    </citation>
    <scope>NUCLEOTIDE SEQUENCE</scope>
    <source>
        <strain evidence="9">S27-2</strain>
    </source>
</reference>
<evidence type="ECO:0000256" key="4">
    <source>
        <dbReference type="ARBA" id="ARBA00023235"/>
    </source>
</evidence>
<dbReference type="PANTHER" id="PTHR30511:SF0">
    <property type="entry name" value="ALANINE RACEMASE, CATABOLIC-RELATED"/>
    <property type="match status" value="1"/>
</dbReference>
<dbReference type="SUPFAM" id="SSF50621">
    <property type="entry name" value="Alanine racemase C-terminal domain-like"/>
    <property type="match status" value="1"/>
</dbReference>
<dbReference type="UniPathway" id="UPA00042">
    <property type="reaction ID" value="UER00497"/>
</dbReference>
<gene>
    <name evidence="9" type="primary">alr</name>
    <name evidence="9" type="ORF">H8B19_00735</name>
</gene>
<feature type="domain" description="Alanine racemase C-terminal" evidence="8">
    <location>
        <begin position="240"/>
        <end position="364"/>
    </location>
</feature>
<evidence type="ECO:0000313" key="10">
    <source>
        <dbReference type="Proteomes" id="UP000601768"/>
    </source>
</evidence>
<dbReference type="CDD" id="cd06827">
    <property type="entry name" value="PLPDE_III_AR_proteobact"/>
    <property type="match status" value="1"/>
</dbReference>
<dbReference type="HAMAP" id="MF_01201">
    <property type="entry name" value="Ala_racemase"/>
    <property type="match status" value="1"/>
</dbReference>
<feature type="active site" description="Proton acceptor; specific for D-alanine" evidence="5">
    <location>
        <position position="41"/>
    </location>
</feature>
<dbReference type="PROSITE" id="PS00395">
    <property type="entry name" value="ALANINE_RACEMASE"/>
    <property type="match status" value="1"/>
</dbReference>
<feature type="binding site" evidence="5 7">
    <location>
        <position position="309"/>
    </location>
    <ligand>
        <name>substrate</name>
    </ligand>
</feature>
<dbReference type="AlphaFoldDB" id="A0A8J6IR38"/>
<sequence length="371" mass="40115">MSHSVYRSRPARAVIDLNAIRCNYQLACEFSAGGKVLAVIKADAYGHGAIAVAKALSGLAPAFGVACVEEAIVLRDAGIAEPILLLEGPFHPNDIQLAAKYGFWLMLENTTQVDWFLQADISAKVGVWLKVDTGMHRLGLLPHQVVDCYSRLQNCNKVAGDIVLTSHFACADELDNPFTSSQLSQFESLEQQLSGPASLANSAAILGWPSTQREWARAGLILFGISPFEDQRFSEQLKPAMTLESQIISLRTIKAGDVVGYSASWQAERDTVIATIAIGYADGYPRVVSSDTQVLVNGQAATLAGRISMDMLAADVTHIPNVAIGDRVELWGRNLSVAEVAARATTISYDLLAAMPARVPREYLQSACWHQ</sequence>
<dbReference type="Pfam" id="PF00842">
    <property type="entry name" value="Ala_racemase_C"/>
    <property type="match status" value="1"/>
</dbReference>
<evidence type="ECO:0000256" key="7">
    <source>
        <dbReference type="PIRSR" id="PIRSR600821-52"/>
    </source>
</evidence>
<comment type="cofactor">
    <cofactor evidence="2 5 6">
        <name>pyridoxal 5'-phosphate</name>
        <dbReference type="ChEBI" id="CHEBI:597326"/>
    </cofactor>
</comment>
<dbReference type="Gene3D" id="2.40.37.10">
    <property type="entry name" value="Lyase, Ornithine Decarboxylase, Chain A, domain 1"/>
    <property type="match status" value="1"/>
</dbReference>
<name>A0A8J6IR38_9ALTE</name>
<dbReference type="GO" id="GO:0030170">
    <property type="term" value="F:pyridoxal phosphate binding"/>
    <property type="evidence" value="ECO:0007669"/>
    <property type="project" value="UniProtKB-UniRule"/>
</dbReference>
<protein>
    <recommendedName>
        <fullName evidence="5">Alanine racemase</fullName>
        <ecNumber evidence="5">5.1.1.1</ecNumber>
    </recommendedName>
</protein>
<keyword evidence="4 5" id="KW-0413">Isomerase</keyword>
<keyword evidence="3 5" id="KW-0663">Pyridoxal phosphate</keyword>
<evidence type="ECO:0000256" key="5">
    <source>
        <dbReference type="HAMAP-Rule" id="MF_01201"/>
    </source>
</evidence>
<dbReference type="RefSeq" id="WP_186504864.1">
    <property type="nucleotide sequence ID" value="NZ_JACNEP010000001.1"/>
</dbReference>
<dbReference type="NCBIfam" id="TIGR00492">
    <property type="entry name" value="alr"/>
    <property type="match status" value="1"/>
</dbReference>
<dbReference type="InterPro" id="IPR000821">
    <property type="entry name" value="Ala_racemase"/>
</dbReference>
<evidence type="ECO:0000256" key="2">
    <source>
        <dbReference type="ARBA" id="ARBA00001933"/>
    </source>
</evidence>
<dbReference type="Gene3D" id="3.20.20.10">
    <property type="entry name" value="Alanine racemase"/>
    <property type="match status" value="1"/>
</dbReference>
<comment type="catalytic activity">
    <reaction evidence="1 5">
        <text>L-alanine = D-alanine</text>
        <dbReference type="Rhea" id="RHEA:20249"/>
        <dbReference type="ChEBI" id="CHEBI:57416"/>
        <dbReference type="ChEBI" id="CHEBI:57972"/>
        <dbReference type="EC" id="5.1.1.1"/>
    </reaction>
</comment>
<dbReference type="EC" id="5.1.1.1" evidence="5"/>
<dbReference type="PRINTS" id="PR00992">
    <property type="entry name" value="ALARACEMASE"/>
</dbReference>
<dbReference type="InterPro" id="IPR020622">
    <property type="entry name" value="Ala_racemase_pyridoxalP-BS"/>
</dbReference>
<evidence type="ECO:0000256" key="3">
    <source>
        <dbReference type="ARBA" id="ARBA00022898"/>
    </source>
</evidence>
<dbReference type="FunFam" id="3.20.20.10:FF:000002">
    <property type="entry name" value="Alanine racemase"/>
    <property type="match status" value="1"/>
</dbReference>
<feature type="modified residue" description="N6-(pyridoxal phosphate)lysine" evidence="5 6">
    <location>
        <position position="41"/>
    </location>
</feature>
<evidence type="ECO:0000256" key="1">
    <source>
        <dbReference type="ARBA" id="ARBA00000316"/>
    </source>
</evidence>
<dbReference type="GO" id="GO:0030632">
    <property type="term" value="P:D-alanine biosynthetic process"/>
    <property type="evidence" value="ECO:0007669"/>
    <property type="project" value="UniProtKB-UniRule"/>
</dbReference>
<dbReference type="InterPro" id="IPR011079">
    <property type="entry name" value="Ala_racemase_C"/>
</dbReference>
<organism evidence="9 10">
    <name type="scientific">Neptunicella marina</name>
    <dbReference type="NCBI Taxonomy" id="2125989"/>
    <lineage>
        <taxon>Bacteria</taxon>
        <taxon>Pseudomonadati</taxon>
        <taxon>Pseudomonadota</taxon>
        <taxon>Gammaproteobacteria</taxon>
        <taxon>Alteromonadales</taxon>
        <taxon>Alteromonadaceae</taxon>
        <taxon>Neptunicella</taxon>
    </lineage>
</organism>
<evidence type="ECO:0000259" key="8">
    <source>
        <dbReference type="SMART" id="SM01005"/>
    </source>
</evidence>
<dbReference type="InterPro" id="IPR029066">
    <property type="entry name" value="PLP-binding_barrel"/>
</dbReference>
<keyword evidence="10" id="KW-1185">Reference proteome</keyword>
<feature type="active site" description="Proton acceptor; specific for L-alanine" evidence="5">
    <location>
        <position position="261"/>
    </location>
</feature>
<dbReference type="EMBL" id="JACNEP010000001">
    <property type="protein sequence ID" value="MBC3764387.1"/>
    <property type="molecule type" value="Genomic_DNA"/>
</dbReference>
<evidence type="ECO:0000313" key="9">
    <source>
        <dbReference type="EMBL" id="MBC3764387.1"/>
    </source>
</evidence>
<dbReference type="Proteomes" id="UP000601768">
    <property type="component" value="Unassembled WGS sequence"/>
</dbReference>
<accession>A0A8J6IR38</accession>
<reference evidence="9" key="2">
    <citation type="submission" date="2020-08" db="EMBL/GenBank/DDBJ databases">
        <authorList>
            <person name="Lai Q."/>
        </authorList>
    </citation>
    <scope>NUCLEOTIDE SEQUENCE</scope>
    <source>
        <strain evidence="9">S27-2</strain>
    </source>
</reference>
<comment type="caution">
    <text evidence="9">The sequence shown here is derived from an EMBL/GenBank/DDBJ whole genome shotgun (WGS) entry which is preliminary data.</text>
</comment>
<dbReference type="SUPFAM" id="SSF51419">
    <property type="entry name" value="PLP-binding barrel"/>
    <property type="match status" value="1"/>
</dbReference>
<feature type="binding site" evidence="5 7">
    <location>
        <position position="137"/>
    </location>
    <ligand>
        <name>substrate</name>
    </ligand>
</feature>
<comment type="pathway">
    <text evidence="5">Amino-acid biosynthesis; D-alanine biosynthesis; D-alanine from L-alanine: step 1/1.</text>
</comment>
<dbReference type="SMART" id="SM01005">
    <property type="entry name" value="Ala_racemase_C"/>
    <property type="match status" value="1"/>
</dbReference>